<evidence type="ECO:0000313" key="9">
    <source>
        <dbReference type="EMBL" id="KRM08247.1"/>
    </source>
</evidence>
<keyword evidence="5 7" id="KW-0521">NADP</keyword>
<dbReference type="InterPro" id="IPR001796">
    <property type="entry name" value="DHFR_dom"/>
</dbReference>
<dbReference type="GO" id="GO:0046452">
    <property type="term" value="P:dihydrofolate metabolic process"/>
    <property type="evidence" value="ECO:0007669"/>
    <property type="project" value="TreeGrafter"/>
</dbReference>
<name>A0A0R1VR71_9LACO</name>
<keyword evidence="6 7" id="KW-0560">Oxidoreductase</keyword>
<dbReference type="GeneID" id="98317784"/>
<dbReference type="EC" id="1.5.1.3" evidence="3 7"/>
<dbReference type="PANTHER" id="PTHR48069">
    <property type="entry name" value="DIHYDROFOLATE REDUCTASE"/>
    <property type="match status" value="1"/>
</dbReference>
<dbReference type="PRINTS" id="PR00070">
    <property type="entry name" value="DHFR"/>
</dbReference>
<evidence type="ECO:0000256" key="3">
    <source>
        <dbReference type="ARBA" id="ARBA00012856"/>
    </source>
</evidence>
<dbReference type="InterPro" id="IPR012259">
    <property type="entry name" value="DHFR"/>
</dbReference>
<dbReference type="GO" id="GO:0050661">
    <property type="term" value="F:NADP binding"/>
    <property type="evidence" value="ECO:0007669"/>
    <property type="project" value="InterPro"/>
</dbReference>
<dbReference type="SUPFAM" id="SSF53597">
    <property type="entry name" value="Dihydrofolate reductase-like"/>
    <property type="match status" value="1"/>
</dbReference>
<dbReference type="GO" id="GO:0046654">
    <property type="term" value="P:tetrahydrofolate biosynthetic process"/>
    <property type="evidence" value="ECO:0007669"/>
    <property type="project" value="UniProtKB-UniPathway"/>
</dbReference>
<dbReference type="AlphaFoldDB" id="A0A0R1VR71"/>
<evidence type="ECO:0000256" key="1">
    <source>
        <dbReference type="ARBA" id="ARBA00004903"/>
    </source>
</evidence>
<evidence type="ECO:0000256" key="2">
    <source>
        <dbReference type="ARBA" id="ARBA00009539"/>
    </source>
</evidence>
<sequence length="188" mass="21595">MLAYIWAEDLNHQIGYRGQLPWHLPADLAHFKRMTQGHPMIMGRKTFASLPGVLPGRPHYVLTRSANYAQSYADDQRVKIFHTKQELETFIGNDQRLNFIIGGASLFASFANQVDLLYVTKIAATFAGDVKMPQLPWSEFDLVWAKRGKMDQHNLYPYQFKLYCRKNSKLQLSSLEPAYNSAKTVILK</sequence>
<dbReference type="STRING" id="1423750.FC89_GL001585"/>
<accession>A0A0R1VR71</accession>
<dbReference type="InterPro" id="IPR024072">
    <property type="entry name" value="DHFR-like_dom_sf"/>
</dbReference>
<comment type="function">
    <text evidence="7">Key enzyme in folate metabolism. Catalyzes an essential reaction for de novo glycine and purine synthesis, and for DNA precursor synthesis.</text>
</comment>
<dbReference type="GO" id="GO:0005829">
    <property type="term" value="C:cytosol"/>
    <property type="evidence" value="ECO:0007669"/>
    <property type="project" value="TreeGrafter"/>
</dbReference>
<protein>
    <recommendedName>
        <fullName evidence="3 7">Dihydrofolate reductase</fullName>
        <ecNumber evidence="3 7">1.5.1.3</ecNumber>
    </recommendedName>
</protein>
<evidence type="ECO:0000256" key="6">
    <source>
        <dbReference type="ARBA" id="ARBA00023002"/>
    </source>
</evidence>
<dbReference type="GO" id="GO:0046655">
    <property type="term" value="P:folic acid metabolic process"/>
    <property type="evidence" value="ECO:0007669"/>
    <property type="project" value="TreeGrafter"/>
</dbReference>
<dbReference type="PANTHER" id="PTHR48069:SF3">
    <property type="entry name" value="DIHYDROFOLATE REDUCTASE"/>
    <property type="match status" value="1"/>
</dbReference>
<evidence type="ECO:0000313" key="10">
    <source>
        <dbReference type="Proteomes" id="UP000051451"/>
    </source>
</evidence>
<dbReference type="Gene3D" id="3.40.430.10">
    <property type="entry name" value="Dihydrofolate Reductase, subunit A"/>
    <property type="match status" value="1"/>
</dbReference>
<proteinExistence type="inferred from homology"/>
<dbReference type="PATRIC" id="fig|1423750.3.peg.1628"/>
<organism evidence="9 10">
    <name type="scientific">Liquorilactobacillus ghanensis DSM 18630</name>
    <dbReference type="NCBI Taxonomy" id="1423750"/>
    <lineage>
        <taxon>Bacteria</taxon>
        <taxon>Bacillati</taxon>
        <taxon>Bacillota</taxon>
        <taxon>Bacilli</taxon>
        <taxon>Lactobacillales</taxon>
        <taxon>Lactobacillaceae</taxon>
        <taxon>Liquorilactobacillus</taxon>
    </lineage>
</organism>
<reference evidence="9 10" key="1">
    <citation type="journal article" date="2015" name="Genome Announc.">
        <title>Expanding the biotechnology potential of lactobacilli through comparative genomics of 213 strains and associated genera.</title>
        <authorList>
            <person name="Sun Z."/>
            <person name="Harris H.M."/>
            <person name="McCann A."/>
            <person name="Guo C."/>
            <person name="Argimon S."/>
            <person name="Zhang W."/>
            <person name="Yang X."/>
            <person name="Jeffery I.B."/>
            <person name="Cooney J.C."/>
            <person name="Kagawa T.F."/>
            <person name="Liu W."/>
            <person name="Song Y."/>
            <person name="Salvetti E."/>
            <person name="Wrobel A."/>
            <person name="Rasinkangas P."/>
            <person name="Parkhill J."/>
            <person name="Rea M.C."/>
            <person name="O'Sullivan O."/>
            <person name="Ritari J."/>
            <person name="Douillard F.P."/>
            <person name="Paul Ross R."/>
            <person name="Yang R."/>
            <person name="Briner A.E."/>
            <person name="Felis G.E."/>
            <person name="de Vos W.M."/>
            <person name="Barrangou R."/>
            <person name="Klaenhammer T.R."/>
            <person name="Caufield P.W."/>
            <person name="Cui Y."/>
            <person name="Zhang H."/>
            <person name="O'Toole P.W."/>
        </authorList>
    </citation>
    <scope>NUCLEOTIDE SEQUENCE [LARGE SCALE GENOMIC DNA]</scope>
    <source>
        <strain evidence="9 10">DSM 18630</strain>
    </source>
</reference>
<comment type="pathway">
    <text evidence="1 7">Cofactor biosynthesis; tetrahydrofolate biosynthesis; 5,6,7,8-tetrahydrofolate from 7,8-dihydrofolate: step 1/1.</text>
</comment>
<evidence type="ECO:0000256" key="5">
    <source>
        <dbReference type="ARBA" id="ARBA00022857"/>
    </source>
</evidence>
<dbReference type="GO" id="GO:0006730">
    <property type="term" value="P:one-carbon metabolic process"/>
    <property type="evidence" value="ECO:0007669"/>
    <property type="project" value="UniProtKB-KW"/>
</dbReference>
<comment type="caution">
    <text evidence="9">The sequence shown here is derived from an EMBL/GenBank/DDBJ whole genome shotgun (WGS) entry which is preliminary data.</text>
</comment>
<dbReference type="OrthoDB" id="9804315at2"/>
<dbReference type="CDD" id="cd00209">
    <property type="entry name" value="DHFR"/>
    <property type="match status" value="1"/>
</dbReference>
<dbReference type="Proteomes" id="UP000051451">
    <property type="component" value="Unassembled WGS sequence"/>
</dbReference>
<dbReference type="GO" id="GO:0004146">
    <property type="term" value="F:dihydrofolate reductase activity"/>
    <property type="evidence" value="ECO:0007669"/>
    <property type="project" value="UniProtKB-EC"/>
</dbReference>
<feature type="domain" description="DHFR" evidence="8">
    <location>
        <begin position="1"/>
        <end position="165"/>
    </location>
</feature>
<keyword evidence="4 7" id="KW-0554">One-carbon metabolism</keyword>
<gene>
    <name evidence="9" type="ORF">FC89_GL001585</name>
</gene>
<keyword evidence="10" id="KW-1185">Reference proteome</keyword>
<evidence type="ECO:0000259" key="8">
    <source>
        <dbReference type="PROSITE" id="PS51330"/>
    </source>
</evidence>
<dbReference type="Pfam" id="PF00186">
    <property type="entry name" value="DHFR_1"/>
    <property type="match status" value="1"/>
</dbReference>
<comment type="catalytic activity">
    <reaction evidence="7">
        <text>(6S)-5,6,7,8-tetrahydrofolate + NADP(+) = 7,8-dihydrofolate + NADPH + H(+)</text>
        <dbReference type="Rhea" id="RHEA:15009"/>
        <dbReference type="ChEBI" id="CHEBI:15378"/>
        <dbReference type="ChEBI" id="CHEBI:57451"/>
        <dbReference type="ChEBI" id="CHEBI:57453"/>
        <dbReference type="ChEBI" id="CHEBI:57783"/>
        <dbReference type="ChEBI" id="CHEBI:58349"/>
        <dbReference type="EC" id="1.5.1.3"/>
    </reaction>
</comment>
<dbReference type="EMBL" id="AZGB01000001">
    <property type="protein sequence ID" value="KRM08247.1"/>
    <property type="molecule type" value="Genomic_DNA"/>
</dbReference>
<dbReference type="RefSeq" id="WP_057870532.1">
    <property type="nucleotide sequence ID" value="NZ_AZGB01000001.1"/>
</dbReference>
<evidence type="ECO:0000256" key="7">
    <source>
        <dbReference type="PIRNR" id="PIRNR000194"/>
    </source>
</evidence>
<evidence type="ECO:0000256" key="4">
    <source>
        <dbReference type="ARBA" id="ARBA00022563"/>
    </source>
</evidence>
<dbReference type="PROSITE" id="PS51330">
    <property type="entry name" value="DHFR_2"/>
    <property type="match status" value="1"/>
</dbReference>
<dbReference type="PIRSF" id="PIRSF000194">
    <property type="entry name" value="DHFR"/>
    <property type="match status" value="1"/>
</dbReference>
<dbReference type="UniPathway" id="UPA00077">
    <property type="reaction ID" value="UER00158"/>
</dbReference>
<comment type="similarity">
    <text evidence="2 7">Belongs to the dihydrofolate reductase family.</text>
</comment>